<gene>
    <name evidence="2" type="ORF">GGQ72_002126</name>
</gene>
<feature type="region of interest" description="Disordered" evidence="1">
    <location>
        <begin position="159"/>
        <end position="220"/>
    </location>
</feature>
<dbReference type="RefSeq" id="WP_165133466.1">
    <property type="nucleotide sequence ID" value="NZ_CP049250.1"/>
</dbReference>
<feature type="compositionally biased region" description="Low complexity" evidence="1">
    <location>
        <begin position="191"/>
        <end position="210"/>
    </location>
</feature>
<dbReference type="EMBL" id="JACIEC010000001">
    <property type="protein sequence ID" value="MBB4143627.1"/>
    <property type="molecule type" value="Genomic_DNA"/>
</dbReference>
<evidence type="ECO:0008006" key="4">
    <source>
        <dbReference type="Google" id="ProtNLM"/>
    </source>
</evidence>
<evidence type="ECO:0000313" key="2">
    <source>
        <dbReference type="EMBL" id="MBB4143627.1"/>
    </source>
</evidence>
<protein>
    <recommendedName>
        <fullName evidence="4">Nutrient deprivation-induced protein</fullName>
    </recommendedName>
</protein>
<organism evidence="2 3">
    <name type="scientific">Rhizobium rhizoryzae</name>
    <dbReference type="NCBI Taxonomy" id="451876"/>
    <lineage>
        <taxon>Bacteria</taxon>
        <taxon>Pseudomonadati</taxon>
        <taxon>Pseudomonadota</taxon>
        <taxon>Alphaproteobacteria</taxon>
        <taxon>Hyphomicrobiales</taxon>
        <taxon>Rhizobiaceae</taxon>
        <taxon>Rhizobium/Agrobacterium group</taxon>
        <taxon>Rhizobium</taxon>
    </lineage>
</organism>
<evidence type="ECO:0000256" key="1">
    <source>
        <dbReference type="SAM" id="MobiDB-lite"/>
    </source>
</evidence>
<name>A0A7W6LGB2_9HYPH</name>
<dbReference type="Proteomes" id="UP000519897">
    <property type="component" value="Unassembled WGS sequence"/>
</dbReference>
<feature type="region of interest" description="Disordered" evidence="1">
    <location>
        <begin position="1"/>
        <end position="46"/>
    </location>
</feature>
<comment type="caution">
    <text evidence="2">The sequence shown here is derived from an EMBL/GenBank/DDBJ whole genome shotgun (WGS) entry which is preliminary data.</text>
</comment>
<sequence length="220" mass="22844">MTDRDTTFPGDGRASATYGSMRPEPGQTSASSKPPMVELSQKAKDDVAEVKDIARDKISQATTKAEELADSQKGYAAERVAGLAQAMEKVGAELEQGENREVGRMARQMGESVHRFADDIKGRNMGEIAGMAEDFGRRQPLAFLGLAAMAGLAASRFVRASASRQAGSSQTTSTGDLHARHSAAESAMRQAPATSAPASPPSGTSSAGSSIPRATGASNV</sequence>
<feature type="compositionally biased region" description="Low complexity" evidence="1">
    <location>
        <begin position="159"/>
        <end position="175"/>
    </location>
</feature>
<accession>A0A7W6LGB2</accession>
<keyword evidence="3" id="KW-1185">Reference proteome</keyword>
<evidence type="ECO:0000313" key="3">
    <source>
        <dbReference type="Proteomes" id="UP000519897"/>
    </source>
</evidence>
<reference evidence="2 3" key="1">
    <citation type="submission" date="2020-08" db="EMBL/GenBank/DDBJ databases">
        <title>Genomic Encyclopedia of Type Strains, Phase IV (KMG-IV): sequencing the most valuable type-strain genomes for metagenomic binning, comparative biology and taxonomic classification.</title>
        <authorList>
            <person name="Goeker M."/>
        </authorList>
    </citation>
    <scope>NUCLEOTIDE SEQUENCE [LARGE SCALE GENOMIC DNA]</scope>
    <source>
        <strain evidence="2 3">DSM 29514</strain>
    </source>
</reference>
<proteinExistence type="predicted"/>
<dbReference type="AlphaFoldDB" id="A0A7W6LGB2"/>